<dbReference type="Proteomes" id="UP001295794">
    <property type="component" value="Unassembled WGS sequence"/>
</dbReference>
<dbReference type="EMBL" id="CAVNYO010000205">
    <property type="protein sequence ID" value="CAK5273177.1"/>
    <property type="molecule type" value="Genomic_DNA"/>
</dbReference>
<dbReference type="EMBL" id="CAVNYO010000196">
    <property type="protein sequence ID" value="CAK5273075.1"/>
    <property type="molecule type" value="Genomic_DNA"/>
</dbReference>
<proteinExistence type="predicted"/>
<gene>
    <name evidence="1" type="ORF">MYCIT1_LOCUS19217</name>
    <name evidence="2" type="ORF">MYCIT1_LOCUS19223</name>
    <name evidence="3" type="ORF">MYCIT1_LOCUS19301</name>
    <name evidence="4" type="ORF">MYCIT1_LOCUS19335</name>
    <name evidence="5" type="ORF">MYCIT1_LOCUS19417</name>
</gene>
<accession>A0AAD2HDX3</accession>
<feature type="non-terminal residue" evidence="4">
    <location>
        <position position="1"/>
    </location>
</feature>
<evidence type="ECO:0000313" key="4">
    <source>
        <dbReference type="EMBL" id="CAK5273136.1"/>
    </source>
</evidence>
<evidence type="ECO:0000313" key="1">
    <source>
        <dbReference type="EMBL" id="CAK5273075.1"/>
    </source>
</evidence>
<evidence type="ECO:0000313" key="6">
    <source>
        <dbReference type="Proteomes" id="UP001295794"/>
    </source>
</evidence>
<organism evidence="4 6">
    <name type="scientific">Mycena citricolor</name>
    <dbReference type="NCBI Taxonomy" id="2018698"/>
    <lineage>
        <taxon>Eukaryota</taxon>
        <taxon>Fungi</taxon>
        <taxon>Dikarya</taxon>
        <taxon>Basidiomycota</taxon>
        <taxon>Agaricomycotina</taxon>
        <taxon>Agaricomycetes</taxon>
        <taxon>Agaricomycetidae</taxon>
        <taxon>Agaricales</taxon>
        <taxon>Marasmiineae</taxon>
        <taxon>Mycenaceae</taxon>
        <taxon>Mycena</taxon>
    </lineage>
</organism>
<reference evidence="4" key="1">
    <citation type="submission" date="2023-11" db="EMBL/GenBank/DDBJ databases">
        <authorList>
            <person name="De Vega J J."/>
            <person name="De Vega J J."/>
        </authorList>
    </citation>
    <scope>NUCLEOTIDE SEQUENCE</scope>
</reference>
<dbReference type="AlphaFoldDB" id="A0AAD2HDX3"/>
<protein>
    <submittedName>
        <fullName evidence="4">Uncharacterized protein</fullName>
    </submittedName>
</protein>
<dbReference type="EMBL" id="CAVNYO010000199">
    <property type="protein sequence ID" value="CAK5273136.1"/>
    <property type="molecule type" value="Genomic_DNA"/>
</dbReference>
<evidence type="ECO:0000313" key="5">
    <source>
        <dbReference type="EMBL" id="CAK5273177.1"/>
    </source>
</evidence>
<name>A0AAD2HDX3_9AGAR</name>
<comment type="caution">
    <text evidence="4">The sequence shown here is derived from an EMBL/GenBank/DDBJ whole genome shotgun (WGS) entry which is preliminary data.</text>
</comment>
<evidence type="ECO:0000313" key="2">
    <source>
        <dbReference type="EMBL" id="CAK5273078.1"/>
    </source>
</evidence>
<keyword evidence="6" id="KW-1185">Reference proteome</keyword>
<sequence length="34" mass="3544">RTASPERSARSAGRALCAAAERRGLLTFGVARQG</sequence>
<dbReference type="EMBL" id="CAVNYO010000199">
    <property type="protein sequence ID" value="CAK5273119.1"/>
    <property type="molecule type" value="Genomic_DNA"/>
</dbReference>
<dbReference type="EMBL" id="CAVNYO010000196">
    <property type="protein sequence ID" value="CAK5273078.1"/>
    <property type="molecule type" value="Genomic_DNA"/>
</dbReference>
<evidence type="ECO:0000313" key="3">
    <source>
        <dbReference type="EMBL" id="CAK5273119.1"/>
    </source>
</evidence>